<feature type="domain" description="CBM1" evidence="11">
    <location>
        <begin position="21"/>
        <end position="57"/>
    </location>
</feature>
<keyword evidence="7 9" id="KW-0378">Hydrolase</keyword>
<dbReference type="EMBL" id="DQ779964">
    <property type="protein sequence ID" value="ABG79370.1"/>
    <property type="molecule type" value="mRNA"/>
</dbReference>
<evidence type="ECO:0000256" key="7">
    <source>
        <dbReference type="ARBA" id="ARBA00022801"/>
    </source>
</evidence>
<proteinExistence type="evidence at transcript level"/>
<dbReference type="PANTHER" id="PTHR31451">
    <property type="match status" value="1"/>
</dbReference>
<dbReference type="GO" id="GO:0016985">
    <property type="term" value="F:mannan endo-1,4-beta-mannosidase activity"/>
    <property type="evidence" value="ECO:0007669"/>
    <property type="project" value="UniProtKB-EC"/>
</dbReference>
<evidence type="ECO:0000256" key="8">
    <source>
        <dbReference type="ARBA" id="ARBA00023295"/>
    </source>
</evidence>
<dbReference type="GO" id="GO:0005576">
    <property type="term" value="C:extracellular region"/>
    <property type="evidence" value="ECO:0007669"/>
    <property type="project" value="UniProtKB-SubCell"/>
</dbReference>
<dbReference type="PANTHER" id="PTHR31451:SF39">
    <property type="entry name" value="MANNAN ENDO-1,4-BETA-MANNOSIDASE 1"/>
    <property type="match status" value="1"/>
</dbReference>
<sequence>MLKIGFLALAFALSPLAQAQTTVSAWGQCGGINYTGSTTCASGSACVYLNDYYYQCIPGATASTPAHSSTITSVSSHTVSSTSSSVVSSSTPSSPPPPSSFGFVTTSGQKFMLNGQEFTVVGENSYWVGLMGYSTANINKAVQDIANAGSTVVRTWGFNEVTPSTQQNYPIYYQSWSGATPTVNTGANGLQNFDQIVASAKANGLRLIVALTNNWSDYGGMDVYVKQILGSANHDLFYTNAQVIAAFKNYVKTFVGRYVNEPTIMAWELSNEPRCAGSTGTTTGTCTTATVTNWISEISAYIKSIDPNHLVAVGDEGFFNEPGNPSYPYQGGEGIDFNVNLNISTIDFGTFHLYPESWGQSSNPSSSVWGSQWISDHATSQKSANKPVIMEEFGVTSDQTDVYKAWFSTVLSSGLSGDLIWQAGSHLSTGDTPQDGYAEYPDGVVYPIIQQHAAALKARG</sequence>
<evidence type="ECO:0000256" key="2">
    <source>
        <dbReference type="ARBA" id="ARBA00004613"/>
    </source>
</evidence>
<dbReference type="InterPro" id="IPR001547">
    <property type="entry name" value="Glyco_hydro_5"/>
</dbReference>
<comment type="similarity">
    <text evidence="3 9">Belongs to the glycosyl hydrolase 5 (cellulase A) family.</text>
</comment>
<reference evidence="12" key="2">
    <citation type="journal article" date="2007" name="Enzyme Microb. Technol.">
        <title>Recombinant expression, characterization, and pulp prebleaching property of a Phanerochaete chrysosporium endo-beta-1,4-mannanase.</title>
        <authorList>
            <person name="Benech R.-O."/>
            <person name="Li X."/>
            <person name="Patton D."/>
            <person name="Powlowski J."/>
            <person name="Storms R."/>
            <person name="Bourbonnais R."/>
            <person name="Paice M."/>
            <person name="Tsang A."/>
        </authorList>
    </citation>
    <scope>NUCLEOTIDE SEQUENCE</scope>
    <source>
        <strain evidence="12">RP78</strain>
    </source>
</reference>
<dbReference type="InterPro" id="IPR035971">
    <property type="entry name" value="CBD_sf"/>
</dbReference>
<evidence type="ECO:0000256" key="1">
    <source>
        <dbReference type="ARBA" id="ARBA00001678"/>
    </source>
</evidence>
<evidence type="ECO:0000256" key="4">
    <source>
        <dbReference type="ARBA" id="ARBA00012706"/>
    </source>
</evidence>
<dbReference type="SUPFAM" id="SSF51445">
    <property type="entry name" value="(Trans)glycosidases"/>
    <property type="match status" value="1"/>
</dbReference>
<keyword evidence="5" id="KW-0964">Secreted</keyword>
<dbReference type="GO" id="GO:0046355">
    <property type="term" value="P:mannan catabolic process"/>
    <property type="evidence" value="ECO:0007669"/>
    <property type="project" value="UniProtKB-ARBA"/>
</dbReference>
<reference evidence="12" key="1">
    <citation type="submission" date="2006-07" db="EMBL/GenBank/DDBJ databases">
        <title>Gateway-compatible plasmid vectors for protein expression studies with Pichia pastoris and Aspergillus niger.</title>
        <authorList>
            <person name="Yerko V."/>
            <person name="Li X."/>
            <person name="Sui L."/>
            <person name="Storms R."/>
            <person name="Tsang A."/>
        </authorList>
    </citation>
    <scope>NUCLEOTIDE SEQUENCE</scope>
    <source>
        <strain evidence="12">RP78</strain>
    </source>
</reference>
<dbReference type="InterPro" id="IPR000254">
    <property type="entry name" value="CBD"/>
</dbReference>
<accession>Q0PQY8</accession>
<comment type="subcellular location">
    <subcellularLocation>
        <location evidence="2">Secreted</location>
    </subcellularLocation>
</comment>
<evidence type="ECO:0000259" key="11">
    <source>
        <dbReference type="PROSITE" id="PS51164"/>
    </source>
</evidence>
<dbReference type="PROSITE" id="PS51164">
    <property type="entry name" value="CBM1_2"/>
    <property type="match status" value="1"/>
</dbReference>
<evidence type="ECO:0000256" key="6">
    <source>
        <dbReference type="ARBA" id="ARBA00022729"/>
    </source>
</evidence>
<dbReference type="CAZy" id="GH5">
    <property type="family name" value="Glycoside Hydrolase Family 5"/>
</dbReference>
<dbReference type="Pfam" id="PF00734">
    <property type="entry name" value="CBM_1"/>
    <property type="match status" value="1"/>
</dbReference>
<dbReference type="AlphaFoldDB" id="Q0PQY8"/>
<comment type="catalytic activity">
    <reaction evidence="1">
        <text>Random hydrolysis of (1-&gt;4)-beta-D-mannosidic linkages in mannans, galactomannans and glucomannans.</text>
        <dbReference type="EC" id="3.2.1.78"/>
    </reaction>
</comment>
<evidence type="ECO:0000256" key="10">
    <source>
        <dbReference type="SAM" id="SignalP"/>
    </source>
</evidence>
<dbReference type="GO" id="GO:0030248">
    <property type="term" value="F:cellulose binding"/>
    <property type="evidence" value="ECO:0007669"/>
    <property type="project" value="InterPro"/>
</dbReference>
<organism evidence="12">
    <name type="scientific">Phanerodontia chrysosporium</name>
    <name type="common">White-rot fungus</name>
    <name type="synonym">Sporotrichum pruinosum</name>
    <dbReference type="NCBI Taxonomy" id="2822231"/>
    <lineage>
        <taxon>Eukaryota</taxon>
        <taxon>Fungi</taxon>
        <taxon>Dikarya</taxon>
        <taxon>Basidiomycota</taxon>
        <taxon>Agaricomycotina</taxon>
        <taxon>Agaricomycetes</taxon>
        <taxon>Polyporales</taxon>
        <taxon>Phanerochaetaceae</taxon>
        <taxon>Phanerodontia</taxon>
    </lineage>
</organism>
<dbReference type="CAZy" id="CBM1">
    <property type="family name" value="Carbohydrate-Binding Module Family 1"/>
</dbReference>
<name>Q0PQY8_PHACH</name>
<dbReference type="VEuPathDB" id="FungiDB:AGR57_13838"/>
<evidence type="ECO:0000256" key="3">
    <source>
        <dbReference type="ARBA" id="ARBA00005641"/>
    </source>
</evidence>
<dbReference type="SMR" id="Q0PQY8"/>
<evidence type="ECO:0000313" key="12">
    <source>
        <dbReference type="EMBL" id="ABG79370.1"/>
    </source>
</evidence>
<protein>
    <recommendedName>
        <fullName evidence="4">mannan endo-1,4-beta-mannosidase</fullName>
        <ecNumber evidence="4">3.2.1.78</ecNumber>
    </recommendedName>
</protein>
<dbReference type="InterPro" id="IPR045053">
    <property type="entry name" value="MAN-like"/>
</dbReference>
<dbReference type="InterPro" id="IPR017853">
    <property type="entry name" value="GH"/>
</dbReference>
<feature type="chain" id="PRO_5004175523" description="mannan endo-1,4-beta-mannosidase" evidence="10">
    <location>
        <begin position="20"/>
        <end position="460"/>
    </location>
</feature>
<feature type="signal peptide" evidence="10">
    <location>
        <begin position="1"/>
        <end position="19"/>
    </location>
</feature>
<dbReference type="SMART" id="SM00236">
    <property type="entry name" value="fCBD"/>
    <property type="match status" value="1"/>
</dbReference>
<keyword evidence="6 10" id="KW-0732">Signal</keyword>
<dbReference type="BRENDA" id="3.2.1.78">
    <property type="organism ID" value="1380"/>
</dbReference>
<evidence type="ECO:0000256" key="9">
    <source>
        <dbReference type="RuleBase" id="RU361153"/>
    </source>
</evidence>
<dbReference type="PROSITE" id="PS00562">
    <property type="entry name" value="CBM1_1"/>
    <property type="match status" value="1"/>
</dbReference>
<keyword evidence="8 9" id="KW-0326">Glycosidase</keyword>
<dbReference type="EC" id="3.2.1.78" evidence="4"/>
<dbReference type="SUPFAM" id="SSF57180">
    <property type="entry name" value="Cellulose-binding domain"/>
    <property type="match status" value="1"/>
</dbReference>
<evidence type="ECO:0000256" key="5">
    <source>
        <dbReference type="ARBA" id="ARBA00022525"/>
    </source>
</evidence>
<dbReference type="Gene3D" id="3.20.20.80">
    <property type="entry name" value="Glycosidases"/>
    <property type="match status" value="1"/>
</dbReference>
<dbReference type="Pfam" id="PF00150">
    <property type="entry name" value="Cellulase"/>
    <property type="match status" value="1"/>
</dbReference>